<evidence type="ECO:0000313" key="1">
    <source>
        <dbReference type="EMBL" id="EMF09465.1"/>
    </source>
</evidence>
<dbReference type="Proteomes" id="UP000016931">
    <property type="component" value="Unassembled WGS sequence"/>
</dbReference>
<gene>
    <name evidence="1" type="ORF">SEPMUDRAFT_151473</name>
</gene>
<sequence>MVMEKKGSSDHSACPLSGQLLVTTPGLWYFESLIVAAESRIEISQLKYWKQPVSPAESQGTDESIYWETDSHQPTKVPFYTQS</sequence>
<name>N1QDH7_SPHMS</name>
<dbReference type="AlphaFoldDB" id="N1QDH7"/>
<evidence type="ECO:0000313" key="2">
    <source>
        <dbReference type="Proteomes" id="UP000016931"/>
    </source>
</evidence>
<keyword evidence="2" id="KW-1185">Reference proteome</keyword>
<dbReference type="GeneID" id="27903976"/>
<organism evidence="1 2">
    <name type="scientific">Sphaerulina musiva (strain SO2202)</name>
    <name type="common">Poplar stem canker fungus</name>
    <name type="synonym">Septoria musiva</name>
    <dbReference type="NCBI Taxonomy" id="692275"/>
    <lineage>
        <taxon>Eukaryota</taxon>
        <taxon>Fungi</taxon>
        <taxon>Dikarya</taxon>
        <taxon>Ascomycota</taxon>
        <taxon>Pezizomycotina</taxon>
        <taxon>Dothideomycetes</taxon>
        <taxon>Dothideomycetidae</taxon>
        <taxon>Mycosphaerellales</taxon>
        <taxon>Mycosphaerellaceae</taxon>
        <taxon>Sphaerulina</taxon>
    </lineage>
</organism>
<proteinExistence type="predicted"/>
<dbReference type="RefSeq" id="XP_016757586.1">
    <property type="nucleotide sequence ID" value="XM_016906839.1"/>
</dbReference>
<reference evidence="1 2" key="1">
    <citation type="journal article" date="2012" name="PLoS Pathog.">
        <title>Diverse lifestyles and strategies of plant pathogenesis encoded in the genomes of eighteen Dothideomycetes fungi.</title>
        <authorList>
            <person name="Ohm R.A."/>
            <person name="Feau N."/>
            <person name="Henrissat B."/>
            <person name="Schoch C.L."/>
            <person name="Horwitz B.A."/>
            <person name="Barry K.W."/>
            <person name="Condon B.J."/>
            <person name="Copeland A.C."/>
            <person name="Dhillon B."/>
            <person name="Glaser F."/>
            <person name="Hesse C.N."/>
            <person name="Kosti I."/>
            <person name="LaButti K."/>
            <person name="Lindquist E.A."/>
            <person name="Lucas S."/>
            <person name="Salamov A.A."/>
            <person name="Bradshaw R.E."/>
            <person name="Ciuffetti L."/>
            <person name="Hamelin R.C."/>
            <person name="Kema G.H.J."/>
            <person name="Lawrence C."/>
            <person name="Scott J.A."/>
            <person name="Spatafora J.W."/>
            <person name="Turgeon B.G."/>
            <person name="de Wit P.J.G.M."/>
            <person name="Zhong S."/>
            <person name="Goodwin S.B."/>
            <person name="Grigoriev I.V."/>
        </authorList>
    </citation>
    <scope>NUCLEOTIDE SEQUENCE [LARGE SCALE GENOMIC DNA]</scope>
    <source>
        <strain evidence="1 2">SO2202</strain>
    </source>
</reference>
<protein>
    <submittedName>
        <fullName evidence="1">Uncharacterized protein</fullName>
    </submittedName>
</protein>
<accession>N1QDH7</accession>
<dbReference type="EMBL" id="KB456269">
    <property type="protein sequence ID" value="EMF09465.1"/>
    <property type="molecule type" value="Genomic_DNA"/>
</dbReference>
<dbReference type="HOGENOM" id="CLU_2544053_0_0_1"/>